<evidence type="ECO:0000313" key="4">
    <source>
        <dbReference type="EMBL" id="GGH88439.1"/>
    </source>
</evidence>
<accession>A0A8J2ZZI4</accession>
<gene>
    <name evidence="4" type="ORF">GCM10007096_40780</name>
</gene>
<keyword evidence="5" id="KW-1185">Reference proteome</keyword>
<proteinExistence type="predicted"/>
<keyword evidence="2" id="KW-0012">Acyltransferase</keyword>
<evidence type="ECO:0000259" key="3">
    <source>
        <dbReference type="PROSITE" id="PS51186"/>
    </source>
</evidence>
<feature type="domain" description="N-acetyltransferase" evidence="3">
    <location>
        <begin position="9"/>
        <end position="150"/>
    </location>
</feature>
<evidence type="ECO:0000256" key="1">
    <source>
        <dbReference type="ARBA" id="ARBA00022679"/>
    </source>
</evidence>
<name>A0A8J2ZZI4_9BACL</name>
<comment type="caution">
    <text evidence="4">The sequence shown here is derived from an EMBL/GenBank/DDBJ whole genome shotgun (WGS) entry which is preliminary data.</text>
</comment>
<organism evidence="4 5">
    <name type="scientific">Pullulanibacillus pueri</name>
    <dbReference type="NCBI Taxonomy" id="1437324"/>
    <lineage>
        <taxon>Bacteria</taxon>
        <taxon>Bacillati</taxon>
        <taxon>Bacillota</taxon>
        <taxon>Bacilli</taxon>
        <taxon>Bacillales</taxon>
        <taxon>Sporolactobacillaceae</taxon>
        <taxon>Pullulanibacillus</taxon>
    </lineage>
</organism>
<dbReference type="Pfam" id="PF00583">
    <property type="entry name" value="Acetyltransf_1"/>
    <property type="match status" value="1"/>
</dbReference>
<dbReference type="CDD" id="cd04301">
    <property type="entry name" value="NAT_SF"/>
    <property type="match status" value="1"/>
</dbReference>
<dbReference type="Proteomes" id="UP000656813">
    <property type="component" value="Unassembled WGS sequence"/>
</dbReference>
<dbReference type="AlphaFoldDB" id="A0A8J2ZZI4"/>
<evidence type="ECO:0000256" key="2">
    <source>
        <dbReference type="ARBA" id="ARBA00023315"/>
    </source>
</evidence>
<dbReference type="InterPro" id="IPR050832">
    <property type="entry name" value="Bact_Acetyltransf"/>
</dbReference>
<dbReference type="RefSeq" id="WP_188499230.1">
    <property type="nucleotide sequence ID" value="NZ_BMFV01000051.1"/>
</dbReference>
<dbReference type="InterPro" id="IPR000182">
    <property type="entry name" value="GNAT_dom"/>
</dbReference>
<reference evidence="4" key="1">
    <citation type="journal article" date="2014" name="Int. J. Syst. Evol. Microbiol.">
        <title>Complete genome sequence of Corynebacterium casei LMG S-19264T (=DSM 44701T), isolated from a smear-ripened cheese.</title>
        <authorList>
            <consortium name="US DOE Joint Genome Institute (JGI-PGF)"/>
            <person name="Walter F."/>
            <person name="Albersmeier A."/>
            <person name="Kalinowski J."/>
            <person name="Ruckert C."/>
        </authorList>
    </citation>
    <scope>NUCLEOTIDE SEQUENCE</scope>
    <source>
        <strain evidence="4">CGMCC 1.12777</strain>
    </source>
</reference>
<dbReference type="SUPFAM" id="SSF55729">
    <property type="entry name" value="Acyl-CoA N-acyltransferases (Nat)"/>
    <property type="match status" value="1"/>
</dbReference>
<dbReference type="PROSITE" id="PS51186">
    <property type="entry name" value="GNAT"/>
    <property type="match status" value="1"/>
</dbReference>
<protein>
    <recommendedName>
        <fullName evidence="3">N-acetyltransferase domain-containing protein</fullName>
    </recommendedName>
</protein>
<dbReference type="EMBL" id="BMFV01000051">
    <property type="protein sequence ID" value="GGH88439.1"/>
    <property type="molecule type" value="Genomic_DNA"/>
</dbReference>
<keyword evidence="1" id="KW-0808">Transferase</keyword>
<dbReference type="Gene3D" id="3.40.630.30">
    <property type="match status" value="1"/>
</dbReference>
<sequence length="150" mass="17193">MHIYEVDRNVDRTYKETLAKLFMQQISVSNDETSFEIAMEAIELALQKGSSSRIIVAEHNSMIYGLAFLNIGVSLRAGGQYLWLNELYVHNEYRNQGIGKKILLHIIHLAESENIKTIELETGVNNSVTKHIYNSLGFYEVVSKRYGFTF</sequence>
<dbReference type="GO" id="GO:0016747">
    <property type="term" value="F:acyltransferase activity, transferring groups other than amino-acyl groups"/>
    <property type="evidence" value="ECO:0007669"/>
    <property type="project" value="InterPro"/>
</dbReference>
<dbReference type="InterPro" id="IPR016181">
    <property type="entry name" value="Acyl_CoA_acyltransferase"/>
</dbReference>
<reference evidence="4" key="2">
    <citation type="submission" date="2020-09" db="EMBL/GenBank/DDBJ databases">
        <authorList>
            <person name="Sun Q."/>
            <person name="Zhou Y."/>
        </authorList>
    </citation>
    <scope>NUCLEOTIDE SEQUENCE</scope>
    <source>
        <strain evidence="4">CGMCC 1.12777</strain>
    </source>
</reference>
<dbReference type="PANTHER" id="PTHR43877">
    <property type="entry name" value="AMINOALKYLPHOSPHONATE N-ACETYLTRANSFERASE-RELATED-RELATED"/>
    <property type="match status" value="1"/>
</dbReference>
<evidence type="ECO:0000313" key="5">
    <source>
        <dbReference type="Proteomes" id="UP000656813"/>
    </source>
</evidence>